<dbReference type="Pfam" id="PF13469">
    <property type="entry name" value="Sulfotransfer_3"/>
    <property type="match status" value="1"/>
</dbReference>
<dbReference type="SUPFAM" id="SSF48452">
    <property type="entry name" value="TPR-like"/>
    <property type="match status" value="1"/>
</dbReference>
<dbReference type="PANTHER" id="PTHR12788:SF10">
    <property type="entry name" value="PROTEIN-TYROSINE SULFOTRANSFERASE"/>
    <property type="match status" value="1"/>
</dbReference>
<dbReference type="Gene3D" id="3.40.50.300">
    <property type="entry name" value="P-loop containing nucleotide triphosphate hydrolases"/>
    <property type="match status" value="1"/>
</dbReference>
<dbReference type="eggNOG" id="COG0457">
    <property type="taxonomic scope" value="Bacteria"/>
</dbReference>
<organism evidence="2 3">
    <name type="scientific">Glaciecola punicea ACAM 611</name>
    <dbReference type="NCBI Taxonomy" id="1121923"/>
    <lineage>
        <taxon>Bacteria</taxon>
        <taxon>Pseudomonadati</taxon>
        <taxon>Pseudomonadota</taxon>
        <taxon>Gammaproteobacteria</taxon>
        <taxon>Alteromonadales</taxon>
        <taxon>Alteromonadaceae</taxon>
        <taxon>Glaciecola</taxon>
    </lineage>
</organism>
<dbReference type="InterPro" id="IPR011990">
    <property type="entry name" value="TPR-like_helical_dom_sf"/>
</dbReference>
<evidence type="ECO:0000256" key="1">
    <source>
        <dbReference type="ARBA" id="ARBA00022679"/>
    </source>
</evidence>
<name>H5TCI8_9ALTE</name>
<dbReference type="AlphaFoldDB" id="H5TCI8"/>
<dbReference type="Pfam" id="PF13181">
    <property type="entry name" value="TPR_8"/>
    <property type="match status" value="1"/>
</dbReference>
<gene>
    <name evidence="2" type="ORF">GPUN_1899</name>
</gene>
<dbReference type="InterPro" id="IPR027417">
    <property type="entry name" value="P-loop_NTPase"/>
</dbReference>
<dbReference type="Proteomes" id="UP000053586">
    <property type="component" value="Unassembled WGS sequence"/>
</dbReference>
<proteinExistence type="predicted"/>
<dbReference type="Pfam" id="PF13174">
    <property type="entry name" value="TPR_6"/>
    <property type="match status" value="1"/>
</dbReference>
<dbReference type="SMART" id="SM00028">
    <property type="entry name" value="TPR"/>
    <property type="match status" value="6"/>
</dbReference>
<keyword evidence="3" id="KW-1185">Reference proteome</keyword>
<dbReference type="InterPro" id="IPR019734">
    <property type="entry name" value="TPR_rpt"/>
</dbReference>
<dbReference type="OrthoDB" id="9815894at2"/>
<dbReference type="PANTHER" id="PTHR12788">
    <property type="entry name" value="PROTEIN-TYROSINE SULFOTRANSFERASE 2"/>
    <property type="match status" value="1"/>
</dbReference>
<dbReference type="GO" id="GO:0008476">
    <property type="term" value="F:protein-tyrosine sulfotransferase activity"/>
    <property type="evidence" value="ECO:0007669"/>
    <property type="project" value="InterPro"/>
</dbReference>
<accession>H5TCI8</accession>
<reference evidence="2 3" key="2">
    <citation type="journal article" date="2017" name="Antonie Van Leeuwenhoek">
        <title>Rhizobium rhizosphaerae sp. nov., a novel species isolated from rice rhizosphere.</title>
        <authorList>
            <person name="Zhao J.J."/>
            <person name="Zhang J."/>
            <person name="Zhang R.J."/>
            <person name="Zhang C.W."/>
            <person name="Yin H.Q."/>
            <person name="Zhang X.X."/>
        </authorList>
    </citation>
    <scope>NUCLEOTIDE SEQUENCE [LARGE SCALE GENOMIC DNA]</scope>
    <source>
        <strain evidence="2 3">ACAM 611</strain>
    </source>
</reference>
<dbReference type="Gene3D" id="1.25.40.10">
    <property type="entry name" value="Tetratricopeptide repeat domain"/>
    <property type="match status" value="2"/>
</dbReference>
<keyword evidence="1" id="KW-0808">Transferase</keyword>
<evidence type="ECO:0000313" key="3">
    <source>
        <dbReference type="Proteomes" id="UP000053586"/>
    </source>
</evidence>
<evidence type="ECO:0000313" key="2">
    <source>
        <dbReference type="EMBL" id="GAB56015.1"/>
    </source>
</evidence>
<protein>
    <submittedName>
        <fullName evidence="2">TPR domain protein</fullName>
    </submittedName>
</protein>
<reference evidence="2 3" key="1">
    <citation type="journal article" date="2012" name="J. Bacteriol.">
        <title>Genome sequence of proteorhodopsin-containing sea ice bacterium Glaciecola punicea ACAM 611T.</title>
        <authorList>
            <person name="Qin Q.-L."/>
            <person name="Xie B.-B."/>
            <person name="Shu Y.-L."/>
            <person name="Rong J.-C."/>
            <person name="Zhao D.-L."/>
            <person name="Zhang X.-Y."/>
            <person name="Chen X.-L."/>
            <person name="Zhou B.-C."/>
            <person name="Zhanga Y.-Z."/>
        </authorList>
    </citation>
    <scope>NUCLEOTIDE SEQUENCE [LARGE SCALE GENOMIC DNA]</scope>
    <source>
        <strain evidence="2 3">ACAM 611</strain>
    </source>
</reference>
<dbReference type="InterPro" id="IPR026634">
    <property type="entry name" value="TPST-like"/>
</dbReference>
<comment type="caution">
    <text evidence="2">The sequence shown here is derived from an EMBL/GenBank/DDBJ whole genome shotgun (WGS) entry which is preliminary data.</text>
</comment>
<dbReference type="EMBL" id="BAET01000019">
    <property type="protein sequence ID" value="GAB56015.1"/>
    <property type="molecule type" value="Genomic_DNA"/>
</dbReference>
<sequence length="661" mass="76304">MSAYLPSDNIRSEKIIEQAKNLLQKQQYIESIDLLNGLLTQAPDNVDALYIVAVCQRYLNQKDKALSVLKQLKSYHPNYARAFQEEGHNYRSTDYFAAIRSFEQAILLNPTLIASWKSLAELHKIQDNKVASNEAYTQYAYWSNMPKELLSVNSFLCDDKLAKAEDLCRFFLKKHPKNVEAMRLLASIGVKHKVLDDAEFLLESCLTFEPNFHQARSDYVNVLHRRQKYQKALEQADILRRSAPSNLRYQMIFANENQAVGNFDKALDVYKTLLNKIPDDSGVLIMQGHAYKTIGQTENAIIAYRQACISKENFGDAFWSLANLKTYHFTDEEIVKMQAREQAEETLFEDRFHLCFALGKAFEDRGSYTDAFSYYERGNALKKKQLNYSAQQIASQCQAQIEVCKPALFRNKVAHSCQAADPIFIVGLPRSGSTLLEQILSSHSQVDGTMELPNIMALSHRLSGRRSINDTKRYPKVLEELSAEQLKKFGDAFIKDTQVHRKEAPYFIDKMPNNFRHIGLIHLILPNAKIIDARRHPLACCFSGFKQLFAEGQEFSYSLEDIGHYYNDYVQLMDHWDSVLPGKILRVQYEDVVADLEMQVRRLLEFCGLPFEENCLNFHKTKRSVRTASSEQVRQPIYNKGLEHWQKFEEYLEPLKNVLRV</sequence>
<dbReference type="RefSeq" id="WP_006005700.1">
    <property type="nucleotide sequence ID" value="NZ_BAET01000019.1"/>
</dbReference>
<dbReference type="SUPFAM" id="SSF52540">
    <property type="entry name" value="P-loop containing nucleoside triphosphate hydrolases"/>
    <property type="match status" value="1"/>
</dbReference>